<dbReference type="GO" id="GO:0006203">
    <property type="term" value="P:dGTP catabolic process"/>
    <property type="evidence" value="ECO:0007669"/>
    <property type="project" value="TreeGrafter"/>
</dbReference>
<feature type="domain" description="HD/PDEase" evidence="1">
    <location>
        <begin position="53"/>
        <end position="178"/>
    </location>
</feature>
<dbReference type="OrthoDB" id="9803619at2"/>
<dbReference type="InterPro" id="IPR045509">
    <property type="entry name" value="HD_assoc_2"/>
</dbReference>
<proteinExistence type="predicted"/>
<dbReference type="SMART" id="SM00471">
    <property type="entry name" value="HDc"/>
    <property type="match status" value="1"/>
</dbReference>
<evidence type="ECO:0000259" key="1">
    <source>
        <dbReference type="SMART" id="SM00471"/>
    </source>
</evidence>
<dbReference type="Gene3D" id="1.10.3210.10">
    <property type="entry name" value="Hypothetical protein af1432"/>
    <property type="match status" value="1"/>
</dbReference>
<dbReference type="InterPro" id="IPR050135">
    <property type="entry name" value="dGTPase-like"/>
</dbReference>
<dbReference type="InterPro" id="IPR003607">
    <property type="entry name" value="HD/PDEase_dom"/>
</dbReference>
<sequence>MDKSKQYKIFSDPIHGFITVPKGIILKLIDHAYIQRLRRIRQLGLGYLVFPAAEHSRFSHAIGALELGQRVLKNLREKDTTISEAELNGTLIAILLHDVGHGPLSHTLEHSLIRDFNHEMMSLRIMQELNTEFDGALETAIRIFTDRYPKKFLHQLISSQLDIDRLDYLKRDSFFTGVSEGSVGINRILKTMRVFKGNVVIEKKGIYAIENYILSRRLMYMQVYLHKTVLSADSLLKQIFRRVHFLWKHDKLPPIPSHSLRYFLTERPSARKQITSEMLNHYMRLDDHDVYISIKSWSEAEDAILADLSTRFLNRKLFKTTFTSKKEQKKLLGDFRDRTSRELKRAGLPHDDDSVSFYLDADESFSEAYKYETESIWILDDDDKAIEFSKAADTKHIIALTKPVVKPYLVHMKEII</sequence>
<comment type="caution">
    <text evidence="2">The sequence shown here is derived from an EMBL/GenBank/DDBJ whole genome shotgun (WGS) entry which is preliminary data.</text>
</comment>
<evidence type="ECO:0000313" key="3">
    <source>
        <dbReference type="Proteomes" id="UP000245533"/>
    </source>
</evidence>
<dbReference type="InterPro" id="IPR006674">
    <property type="entry name" value="HD_domain"/>
</dbReference>
<dbReference type="SUPFAM" id="SSF109604">
    <property type="entry name" value="HD-domain/PDEase-like"/>
    <property type="match status" value="1"/>
</dbReference>
<dbReference type="RefSeq" id="WP_109645147.1">
    <property type="nucleotide sequence ID" value="NZ_QGGB01000003.1"/>
</dbReference>
<dbReference type="Pfam" id="PF01966">
    <property type="entry name" value="HD"/>
    <property type="match status" value="1"/>
</dbReference>
<dbReference type="EMBL" id="QGGB01000003">
    <property type="protein sequence ID" value="PWN07444.1"/>
    <property type="molecule type" value="Genomic_DNA"/>
</dbReference>
<dbReference type="CDD" id="cd00077">
    <property type="entry name" value="HDc"/>
    <property type="match status" value="1"/>
</dbReference>
<keyword evidence="3" id="KW-1185">Reference proteome</keyword>
<dbReference type="AlphaFoldDB" id="A0A316TXQ4"/>
<gene>
    <name evidence="2" type="ORF">DDZ15_04045</name>
</gene>
<dbReference type="PANTHER" id="PTHR11373">
    <property type="entry name" value="DEOXYNUCLEOSIDE TRIPHOSPHATE TRIPHOSPHOHYDROLASE"/>
    <property type="match status" value="1"/>
</dbReference>
<accession>A0A316TXQ4</accession>
<organism evidence="2 3">
    <name type="scientific">Rhodohalobacter mucosus</name>
    <dbReference type="NCBI Taxonomy" id="2079485"/>
    <lineage>
        <taxon>Bacteria</taxon>
        <taxon>Pseudomonadati</taxon>
        <taxon>Balneolota</taxon>
        <taxon>Balneolia</taxon>
        <taxon>Balneolales</taxon>
        <taxon>Balneolaceae</taxon>
        <taxon>Rhodohalobacter</taxon>
    </lineage>
</organism>
<dbReference type="Pfam" id="PF19276">
    <property type="entry name" value="HD_assoc_2"/>
    <property type="match status" value="1"/>
</dbReference>
<evidence type="ECO:0000313" key="2">
    <source>
        <dbReference type="EMBL" id="PWN07444.1"/>
    </source>
</evidence>
<reference evidence="2 3" key="1">
    <citation type="submission" date="2018-05" db="EMBL/GenBank/DDBJ databases">
        <title>Rhodohalobacter halophilus gen. nov., sp. nov., a moderately halophilic member of the family Balneolaceae.</title>
        <authorList>
            <person name="Liu Z.-W."/>
        </authorList>
    </citation>
    <scope>NUCLEOTIDE SEQUENCE [LARGE SCALE GENOMIC DNA]</scope>
    <source>
        <strain evidence="2 3">8A47</strain>
    </source>
</reference>
<dbReference type="Proteomes" id="UP000245533">
    <property type="component" value="Unassembled WGS sequence"/>
</dbReference>
<dbReference type="PANTHER" id="PTHR11373:SF4">
    <property type="entry name" value="DEOXYNUCLEOSIDE TRIPHOSPHATE TRIPHOSPHOHYDROLASE SAMHD1"/>
    <property type="match status" value="1"/>
</dbReference>
<protein>
    <recommendedName>
        <fullName evidence="1">HD/PDEase domain-containing protein</fullName>
    </recommendedName>
</protein>
<dbReference type="GO" id="GO:0008832">
    <property type="term" value="F:dGTPase activity"/>
    <property type="evidence" value="ECO:0007669"/>
    <property type="project" value="TreeGrafter"/>
</dbReference>
<name>A0A316TXQ4_9BACT</name>